<keyword evidence="4" id="KW-0255">Endonuclease</keyword>
<evidence type="ECO:0000256" key="2">
    <source>
        <dbReference type="ARBA" id="ARBA00022842"/>
    </source>
</evidence>
<dbReference type="PROSITE" id="PS50164">
    <property type="entry name" value="GIY_YIG"/>
    <property type="match status" value="1"/>
</dbReference>
<sequence length="161" mass="18078">MIGVYAVRNIATNRSYVGSSIDVKRRLVHHKSAIKTGNFLHYQGYADDAKKFGLDAFEFRVLAETDSIEIAQEIEEAFLDLFLDDLYNVTKSAKGGAPEKRESTQAYAVGAQKRLADPEYRTKLSNACKGKRQIVVCPHCLLEGGGGNMRRYHFDKCKVKK</sequence>
<comment type="cofactor">
    <cofactor evidence="1">
        <name>Mg(2+)</name>
        <dbReference type="ChEBI" id="CHEBI:18420"/>
    </cofactor>
</comment>
<dbReference type="SMART" id="SM00465">
    <property type="entry name" value="GIYc"/>
    <property type="match status" value="1"/>
</dbReference>
<keyword evidence="2" id="KW-0460">Magnesium</keyword>
<dbReference type="GO" id="GO:0004519">
    <property type="term" value="F:endonuclease activity"/>
    <property type="evidence" value="ECO:0007669"/>
    <property type="project" value="UniProtKB-KW"/>
</dbReference>
<evidence type="ECO:0000256" key="1">
    <source>
        <dbReference type="ARBA" id="ARBA00001946"/>
    </source>
</evidence>
<organism evidence="4">
    <name type="scientific">Podoviridae sp. ctwJH20</name>
    <dbReference type="NCBI Taxonomy" id="2827753"/>
    <lineage>
        <taxon>Viruses</taxon>
        <taxon>Duplodnaviria</taxon>
        <taxon>Heunggongvirae</taxon>
        <taxon>Uroviricota</taxon>
        <taxon>Caudoviricetes</taxon>
    </lineage>
</organism>
<dbReference type="InterPro" id="IPR035901">
    <property type="entry name" value="GIY-YIG_endonuc_sf"/>
</dbReference>
<keyword evidence="4" id="KW-0378">Hydrolase</keyword>
<dbReference type="Pfam" id="PF01541">
    <property type="entry name" value="GIY-YIG"/>
    <property type="match status" value="1"/>
</dbReference>
<evidence type="ECO:0000259" key="3">
    <source>
        <dbReference type="PROSITE" id="PS50164"/>
    </source>
</evidence>
<dbReference type="EMBL" id="BK032792">
    <property type="protein sequence ID" value="DAF60642.1"/>
    <property type="molecule type" value="Genomic_DNA"/>
</dbReference>
<protein>
    <submittedName>
        <fullName evidence="4">Intron associated endonuclease</fullName>
    </submittedName>
</protein>
<accession>A0A8S5TD03</accession>
<dbReference type="SUPFAM" id="SSF82771">
    <property type="entry name" value="GIY-YIG endonuclease"/>
    <property type="match status" value="1"/>
</dbReference>
<evidence type="ECO:0000313" key="4">
    <source>
        <dbReference type="EMBL" id="DAF60642.1"/>
    </source>
</evidence>
<feature type="domain" description="GIY-YIG" evidence="3">
    <location>
        <begin position="1"/>
        <end position="89"/>
    </location>
</feature>
<keyword evidence="4" id="KW-0540">Nuclease</keyword>
<dbReference type="InterPro" id="IPR000305">
    <property type="entry name" value="GIY-YIG_endonuc"/>
</dbReference>
<proteinExistence type="predicted"/>
<dbReference type="Gene3D" id="3.40.1440.10">
    <property type="entry name" value="GIY-YIG endonuclease"/>
    <property type="match status" value="1"/>
</dbReference>
<reference evidence="4" key="1">
    <citation type="journal article" date="2021" name="Proc. Natl. Acad. Sci. U.S.A.">
        <title>A Catalog of Tens of Thousands of Viruses from Human Metagenomes Reveals Hidden Associations with Chronic Diseases.</title>
        <authorList>
            <person name="Tisza M.J."/>
            <person name="Buck C.B."/>
        </authorList>
    </citation>
    <scope>NUCLEOTIDE SEQUENCE</scope>
    <source>
        <strain evidence="4">CtwJH20</strain>
    </source>
</reference>
<name>A0A8S5TD03_9CAUD</name>